<comment type="caution">
    <text evidence="3">The sequence shown here is derived from an EMBL/GenBank/DDBJ whole genome shotgun (WGS) entry which is preliminary data.</text>
</comment>
<dbReference type="GO" id="GO:0004777">
    <property type="term" value="F:succinate-semialdehyde dehydrogenase (NAD+) activity"/>
    <property type="evidence" value="ECO:0007669"/>
    <property type="project" value="TreeGrafter"/>
</dbReference>
<dbReference type="PANTHER" id="PTHR43217">
    <property type="entry name" value="SUCCINATE SEMIALDEHYDE DEHYDROGENASE [NAD(P)+] SAD"/>
    <property type="match status" value="1"/>
</dbReference>
<reference evidence="3 4" key="1">
    <citation type="submission" date="2009-01" db="EMBL/GenBank/DDBJ databases">
        <authorList>
            <person name="Fulton L."/>
            <person name="Clifton S."/>
            <person name="Chinwalla A.T."/>
            <person name="Mitreva M."/>
            <person name="Sodergren E."/>
            <person name="Weinstock G."/>
            <person name="Clifton S."/>
            <person name="Dooling D.J."/>
            <person name="Fulton B."/>
            <person name="Minx P."/>
            <person name="Pepin K.H."/>
            <person name="Johnson M."/>
            <person name="Bhonagiri V."/>
            <person name="Nash W.E."/>
            <person name="Mardis E.R."/>
            <person name="Wilson R.K."/>
        </authorList>
    </citation>
    <scope>NUCLEOTIDE SEQUENCE [LARGE SCALE GENOMIC DNA]</scope>
    <source>
        <strain evidence="3 4">ATCC 23834</strain>
    </source>
</reference>
<evidence type="ECO:0000256" key="1">
    <source>
        <dbReference type="ARBA" id="ARBA00023002"/>
    </source>
</evidence>
<dbReference type="PANTHER" id="PTHR43217:SF1">
    <property type="entry name" value="SUCCINATE SEMIALDEHYDE DEHYDROGENASE [NAD(P)+] SAD"/>
    <property type="match status" value="1"/>
</dbReference>
<dbReference type="EC" id="1.2.1.-" evidence="3"/>
<dbReference type="Proteomes" id="UP000005837">
    <property type="component" value="Unassembled WGS sequence"/>
</dbReference>
<dbReference type="Gene3D" id="3.40.605.10">
    <property type="entry name" value="Aldehyde Dehydrogenase, Chain A, domain 1"/>
    <property type="match status" value="1"/>
</dbReference>
<dbReference type="Gene3D" id="3.40.309.10">
    <property type="entry name" value="Aldehyde Dehydrogenase, Chain A, domain 2"/>
    <property type="match status" value="1"/>
</dbReference>
<dbReference type="HOGENOM" id="CLU_005391_1_0_4"/>
<feature type="domain" description="Aldehyde dehydrogenase" evidence="2">
    <location>
        <begin position="21"/>
        <end position="462"/>
    </location>
</feature>
<dbReference type="EMBL" id="ACEA01000021">
    <property type="protein sequence ID" value="EEG24035.1"/>
    <property type="molecule type" value="Genomic_DNA"/>
</dbReference>
<protein>
    <submittedName>
        <fullName evidence="3">Aldehyde dehydrogenase (NAD) family protein</fullName>
        <ecNumber evidence="3">1.2.1.-</ecNumber>
    </submittedName>
</protein>
<organism evidence="3 4">
    <name type="scientific">Eikenella corrodens ATCC 23834</name>
    <dbReference type="NCBI Taxonomy" id="546274"/>
    <lineage>
        <taxon>Bacteria</taxon>
        <taxon>Pseudomonadati</taxon>
        <taxon>Pseudomonadota</taxon>
        <taxon>Betaproteobacteria</taxon>
        <taxon>Neisseriales</taxon>
        <taxon>Neisseriaceae</taxon>
        <taxon>Eikenella</taxon>
    </lineage>
</organism>
<evidence type="ECO:0000313" key="4">
    <source>
        <dbReference type="Proteomes" id="UP000005837"/>
    </source>
</evidence>
<dbReference type="InterPro" id="IPR016160">
    <property type="entry name" value="Ald_DH_CS_CYS"/>
</dbReference>
<dbReference type="InterPro" id="IPR047110">
    <property type="entry name" value="GABD/Sad-like"/>
</dbReference>
<evidence type="ECO:0000259" key="2">
    <source>
        <dbReference type="Pfam" id="PF00171"/>
    </source>
</evidence>
<dbReference type="InterPro" id="IPR016161">
    <property type="entry name" value="Ald_DH/histidinol_DH"/>
</dbReference>
<dbReference type="eggNOG" id="COG1012">
    <property type="taxonomic scope" value="Bacteria"/>
</dbReference>
<gene>
    <name evidence="3" type="ORF">EIKCOROL_01320</name>
</gene>
<sequence length="466" mass="51199">MGCPLKPFNPKQIEKGNTMFYSRNVVSNTLLYERPADSMDAFSQSLAEMRTAQRRFAAAGVQARVAMLAAFADRLEAEKTKLARMICEEVGRCLRECEAEMDKSVSLIRYYVKLAPQLLQHQTIATQASLSQVRFEPLGVVLAVMPWNYPVWQIIRFAVPALCSGNACLVKPAPSVARVTAALFDIVGSELPWRVTWLAHEDVEYAIAKTDALAFTGSADVGRRLAGYAGSHLKKSVMELGGSNAFIVLDDADIAQAAADACYARFRDAGQSCNAGKRIILTKGIAAEFTQLFLEHCRRLTPGCPLDPDTTLAPLHRKDLQLQVHEQVQDALEHGAKLLLGGELPNEADTTFYPATVLDNITPACRMYREEVFGPAVGIFHARDAADAVRLANDNPFGLGASIYSANLDKAWELGQQIEAGSVFINRHTSSDLRLPFGGVKDSGFGRELSEFGLYEFVNVKAYWQK</sequence>
<evidence type="ECO:0000313" key="3">
    <source>
        <dbReference type="EMBL" id="EEG24035.1"/>
    </source>
</evidence>
<dbReference type="Pfam" id="PF00171">
    <property type="entry name" value="Aldedh"/>
    <property type="match status" value="1"/>
</dbReference>
<dbReference type="InterPro" id="IPR016162">
    <property type="entry name" value="Ald_DH_N"/>
</dbReference>
<name>C0DVD1_EIKCO</name>
<keyword evidence="1 3" id="KW-0560">Oxidoreductase</keyword>
<dbReference type="SUPFAM" id="SSF53720">
    <property type="entry name" value="ALDH-like"/>
    <property type="match status" value="1"/>
</dbReference>
<dbReference type="InterPro" id="IPR015590">
    <property type="entry name" value="Aldehyde_DH_dom"/>
</dbReference>
<accession>C0DVD1</accession>
<dbReference type="PROSITE" id="PS00070">
    <property type="entry name" value="ALDEHYDE_DEHYDR_CYS"/>
    <property type="match status" value="1"/>
</dbReference>
<dbReference type="InterPro" id="IPR016163">
    <property type="entry name" value="Ald_DH_C"/>
</dbReference>
<proteinExistence type="predicted"/>
<dbReference type="AlphaFoldDB" id="C0DVD1"/>